<comment type="caution">
    <text evidence="1">The sequence shown here is derived from an EMBL/GenBank/DDBJ whole genome shotgun (WGS) entry which is preliminary data.</text>
</comment>
<evidence type="ECO:0000313" key="1">
    <source>
        <dbReference type="EMBL" id="CAB4034588.1"/>
    </source>
</evidence>
<proteinExistence type="predicted"/>
<dbReference type="OrthoDB" id="5983470at2759"/>
<evidence type="ECO:0000313" key="2">
    <source>
        <dbReference type="Proteomes" id="UP001152795"/>
    </source>
</evidence>
<protein>
    <submittedName>
        <fullName evidence="1">Uncharacterized transposon-derived</fullName>
    </submittedName>
</protein>
<accession>A0A7D9LLH6</accession>
<organism evidence="1 2">
    <name type="scientific">Paramuricea clavata</name>
    <name type="common">Red gorgonian</name>
    <name type="synonym">Violescent sea-whip</name>
    <dbReference type="NCBI Taxonomy" id="317549"/>
    <lineage>
        <taxon>Eukaryota</taxon>
        <taxon>Metazoa</taxon>
        <taxon>Cnidaria</taxon>
        <taxon>Anthozoa</taxon>
        <taxon>Octocorallia</taxon>
        <taxon>Malacalcyonacea</taxon>
        <taxon>Plexauridae</taxon>
        <taxon>Paramuricea</taxon>
    </lineage>
</organism>
<reference evidence="1" key="1">
    <citation type="submission" date="2020-04" db="EMBL/GenBank/DDBJ databases">
        <authorList>
            <person name="Alioto T."/>
            <person name="Alioto T."/>
            <person name="Gomez Garrido J."/>
        </authorList>
    </citation>
    <scope>NUCLEOTIDE SEQUENCE</scope>
    <source>
        <strain evidence="1">A484AB</strain>
    </source>
</reference>
<dbReference type="EMBL" id="CACRXK020020238">
    <property type="protein sequence ID" value="CAB4034588.1"/>
    <property type="molecule type" value="Genomic_DNA"/>
</dbReference>
<dbReference type="AlphaFoldDB" id="A0A7D9LLH6"/>
<gene>
    <name evidence="1" type="ORF">PACLA_8A042469</name>
</gene>
<keyword evidence="2" id="KW-1185">Reference proteome</keyword>
<name>A0A7D9LLH6_PARCT</name>
<dbReference type="Proteomes" id="UP001152795">
    <property type="component" value="Unassembled WGS sequence"/>
</dbReference>
<sequence>MNHVHSKSQACTLDLISVLLTQISLEKGHWVDHQPVSSVADGDAIPFLSPDTEVYVEFARTILVVRAKVTKADATDLGADERVGVVNNFLHSLFKQVDVFLKEKQVTQATGTYAYRTYLETLFNHGPSAKNSQLTAALYYKDTAGKMNVADTTTVAATGNAGFQSKIRYQQSKWNC</sequence>